<keyword evidence="2" id="KW-0808">Transferase</keyword>
<feature type="signal peptide" evidence="1">
    <location>
        <begin position="1"/>
        <end position="18"/>
    </location>
</feature>
<dbReference type="AlphaFoldDB" id="A0A6M0CZ06"/>
<name>A0A6M0CZ06_9FLAO</name>
<protein>
    <submittedName>
        <fullName evidence="2">Nicotinic acid mononucleotide adenyltransferase</fullName>
    </submittedName>
</protein>
<reference evidence="2 3" key="1">
    <citation type="submission" date="2020-01" db="EMBL/GenBank/DDBJ databases">
        <title>Spongiivirga citrea KCTC 32990T.</title>
        <authorList>
            <person name="Wang G."/>
        </authorList>
    </citation>
    <scope>NUCLEOTIDE SEQUENCE [LARGE SCALE GENOMIC DNA]</scope>
    <source>
        <strain evidence="2 3">KCTC 32990</strain>
    </source>
</reference>
<evidence type="ECO:0000256" key="1">
    <source>
        <dbReference type="SAM" id="SignalP"/>
    </source>
</evidence>
<dbReference type="RefSeq" id="WP_164033682.1">
    <property type="nucleotide sequence ID" value="NZ_JAABOQ010000008.1"/>
</dbReference>
<evidence type="ECO:0000313" key="3">
    <source>
        <dbReference type="Proteomes" id="UP000474296"/>
    </source>
</evidence>
<accession>A0A6M0CZ06</accession>
<keyword evidence="1" id="KW-0732">Signal</keyword>
<dbReference type="SUPFAM" id="SSF82185">
    <property type="entry name" value="Histone H3 K4-specific methyltransferase SET7/9 N-terminal domain"/>
    <property type="match status" value="1"/>
</dbReference>
<keyword evidence="3" id="KW-1185">Reference proteome</keyword>
<dbReference type="GO" id="GO:0016740">
    <property type="term" value="F:transferase activity"/>
    <property type="evidence" value="ECO:0007669"/>
    <property type="project" value="UniProtKB-KW"/>
</dbReference>
<dbReference type="Gene3D" id="3.90.930.1">
    <property type="match status" value="1"/>
</dbReference>
<organism evidence="2 3">
    <name type="scientific">Spongiivirga citrea</name>
    <dbReference type="NCBI Taxonomy" id="1481457"/>
    <lineage>
        <taxon>Bacteria</taxon>
        <taxon>Pseudomonadati</taxon>
        <taxon>Bacteroidota</taxon>
        <taxon>Flavobacteriia</taxon>
        <taxon>Flavobacteriales</taxon>
        <taxon>Flavobacteriaceae</taxon>
        <taxon>Spongiivirga</taxon>
    </lineage>
</organism>
<evidence type="ECO:0000313" key="2">
    <source>
        <dbReference type="EMBL" id="NER19000.1"/>
    </source>
</evidence>
<dbReference type="EMBL" id="JAABOQ010000008">
    <property type="protein sequence ID" value="NER19000.1"/>
    <property type="molecule type" value="Genomic_DNA"/>
</dbReference>
<feature type="chain" id="PRO_5026886562" evidence="1">
    <location>
        <begin position="19"/>
        <end position="120"/>
    </location>
</feature>
<dbReference type="Proteomes" id="UP000474296">
    <property type="component" value="Unassembled WGS sequence"/>
</dbReference>
<comment type="caution">
    <text evidence="2">The sequence shown here is derived from an EMBL/GenBank/DDBJ whole genome shotgun (WGS) entry which is preliminary data.</text>
</comment>
<proteinExistence type="predicted"/>
<sequence>MKKILTLVALACITFSFAQKKKTLKLNKDTNLIEAALFHDNGVMSQEGTYNIQGKLEGTWTSYNQFGKKTAVGEYTNGVKTGKWFFWADNTLKEVDYDNNRIAKVSLWKNEEKQVVAIRD</sequence>
<gene>
    <name evidence="2" type="ORF">GWK10_17430</name>
</gene>